<dbReference type="SUPFAM" id="SSF55781">
    <property type="entry name" value="GAF domain-like"/>
    <property type="match status" value="1"/>
</dbReference>
<keyword evidence="3" id="KW-0804">Transcription</keyword>
<dbReference type="SUPFAM" id="SSF46785">
    <property type="entry name" value="Winged helix' DNA-binding domain"/>
    <property type="match status" value="1"/>
</dbReference>
<proteinExistence type="predicted"/>
<dbReference type="GO" id="GO:0003677">
    <property type="term" value="F:DNA binding"/>
    <property type="evidence" value="ECO:0007669"/>
    <property type="project" value="UniProtKB-KW"/>
</dbReference>
<evidence type="ECO:0000256" key="2">
    <source>
        <dbReference type="ARBA" id="ARBA00023125"/>
    </source>
</evidence>
<dbReference type="Pfam" id="PF01614">
    <property type="entry name" value="IclR_C"/>
    <property type="match status" value="1"/>
</dbReference>
<name>A0AAJ1IBM2_9SPIO</name>
<evidence type="ECO:0000313" key="7">
    <source>
        <dbReference type="Proteomes" id="UP001221217"/>
    </source>
</evidence>
<dbReference type="PANTHER" id="PTHR30136">
    <property type="entry name" value="HELIX-TURN-HELIX TRANSCRIPTIONAL REGULATOR, ICLR FAMILY"/>
    <property type="match status" value="1"/>
</dbReference>
<protein>
    <submittedName>
        <fullName evidence="6">IclR family transcriptional regulator</fullName>
    </submittedName>
</protein>
<comment type="caution">
    <text evidence="6">The sequence shown here is derived from an EMBL/GenBank/DDBJ whole genome shotgun (WGS) entry which is preliminary data.</text>
</comment>
<evidence type="ECO:0000256" key="1">
    <source>
        <dbReference type="ARBA" id="ARBA00023015"/>
    </source>
</evidence>
<dbReference type="SMART" id="SM00346">
    <property type="entry name" value="HTH_ICLR"/>
    <property type="match status" value="1"/>
</dbReference>
<dbReference type="Proteomes" id="UP001221217">
    <property type="component" value="Unassembled WGS sequence"/>
</dbReference>
<dbReference type="AlphaFoldDB" id="A0AAJ1IBM2"/>
<reference evidence="6 7" key="1">
    <citation type="submission" date="2022-12" db="EMBL/GenBank/DDBJ databases">
        <title>Metagenome assembled genome from gulf of manar.</title>
        <authorList>
            <person name="Kohli P."/>
            <person name="Pk S."/>
            <person name="Venkata Ramana C."/>
            <person name="Sasikala C."/>
        </authorList>
    </citation>
    <scope>NUCLEOTIDE SEQUENCE [LARGE SCALE GENOMIC DNA]</scope>
    <source>
        <strain evidence="6">JB008</strain>
    </source>
</reference>
<dbReference type="GO" id="GO:0003700">
    <property type="term" value="F:DNA-binding transcription factor activity"/>
    <property type="evidence" value="ECO:0007669"/>
    <property type="project" value="TreeGrafter"/>
</dbReference>
<sequence>MDRQNDINGKYIIPNLWRAIELLEYMSGKPEGQTISELAEALSLPTNSVFRILRTLSAKGYITQKHKRYEINSRLFALGAQAIAEESLFEKVIPVMRELRDELKETVIFGKISGDQGVILEQMQGIYPVKVVVEVGYNFPFHCSAPAKAIIAFLPEAEQKNMIEQCTFEKFTENTIINKQDFIVEISQVKRDGFAFDMEEADYDVRCLSAPIMNVRGYPVASLWITGPVSRLTREICREYAEILKQACGELSSSIGFSRN</sequence>
<evidence type="ECO:0000256" key="3">
    <source>
        <dbReference type="ARBA" id="ARBA00023163"/>
    </source>
</evidence>
<evidence type="ECO:0000259" key="4">
    <source>
        <dbReference type="PROSITE" id="PS51077"/>
    </source>
</evidence>
<dbReference type="Pfam" id="PF09339">
    <property type="entry name" value="HTH_IclR"/>
    <property type="match status" value="1"/>
</dbReference>
<dbReference type="InterPro" id="IPR050707">
    <property type="entry name" value="HTH_MetabolicPath_Reg"/>
</dbReference>
<feature type="domain" description="IclR-ED" evidence="5">
    <location>
        <begin position="74"/>
        <end position="257"/>
    </location>
</feature>
<accession>A0AAJ1IBM2</accession>
<evidence type="ECO:0000259" key="5">
    <source>
        <dbReference type="PROSITE" id="PS51078"/>
    </source>
</evidence>
<dbReference type="InterPro" id="IPR005471">
    <property type="entry name" value="Tscrpt_reg_IclR_N"/>
</dbReference>
<dbReference type="PROSITE" id="PS51077">
    <property type="entry name" value="HTH_ICLR"/>
    <property type="match status" value="1"/>
</dbReference>
<gene>
    <name evidence="6" type="ORF">PQJ61_05950</name>
</gene>
<evidence type="ECO:0000313" key="6">
    <source>
        <dbReference type="EMBL" id="MDC7226288.1"/>
    </source>
</evidence>
<dbReference type="InterPro" id="IPR036390">
    <property type="entry name" value="WH_DNA-bd_sf"/>
</dbReference>
<dbReference type="PROSITE" id="PS51078">
    <property type="entry name" value="ICLR_ED"/>
    <property type="match status" value="1"/>
</dbReference>
<dbReference type="PANTHER" id="PTHR30136:SF24">
    <property type="entry name" value="HTH-TYPE TRANSCRIPTIONAL REPRESSOR ALLR"/>
    <property type="match status" value="1"/>
</dbReference>
<dbReference type="InterPro" id="IPR036388">
    <property type="entry name" value="WH-like_DNA-bd_sf"/>
</dbReference>
<feature type="domain" description="HTH iclR-type" evidence="4">
    <location>
        <begin position="13"/>
        <end position="80"/>
    </location>
</feature>
<dbReference type="InterPro" id="IPR029016">
    <property type="entry name" value="GAF-like_dom_sf"/>
</dbReference>
<keyword evidence="2" id="KW-0238">DNA-binding</keyword>
<dbReference type="Gene3D" id="1.10.10.10">
    <property type="entry name" value="Winged helix-like DNA-binding domain superfamily/Winged helix DNA-binding domain"/>
    <property type="match status" value="1"/>
</dbReference>
<dbReference type="Gene3D" id="3.30.450.40">
    <property type="match status" value="1"/>
</dbReference>
<dbReference type="InterPro" id="IPR014757">
    <property type="entry name" value="Tscrpt_reg_IclR_C"/>
</dbReference>
<keyword evidence="1" id="KW-0805">Transcription regulation</keyword>
<dbReference type="EMBL" id="JAQQAL010000011">
    <property type="protein sequence ID" value="MDC7226288.1"/>
    <property type="molecule type" value="Genomic_DNA"/>
</dbReference>
<dbReference type="GO" id="GO:0045892">
    <property type="term" value="P:negative regulation of DNA-templated transcription"/>
    <property type="evidence" value="ECO:0007669"/>
    <property type="project" value="TreeGrafter"/>
</dbReference>
<organism evidence="6 7">
    <name type="scientific">Candidatus Thalassospirochaeta sargassi</name>
    <dbReference type="NCBI Taxonomy" id="3119039"/>
    <lineage>
        <taxon>Bacteria</taxon>
        <taxon>Pseudomonadati</taxon>
        <taxon>Spirochaetota</taxon>
        <taxon>Spirochaetia</taxon>
        <taxon>Spirochaetales</taxon>
        <taxon>Spirochaetaceae</taxon>
        <taxon>Candidatus Thalassospirochaeta</taxon>
    </lineage>
</organism>